<dbReference type="PANTHER" id="PTHR15228">
    <property type="entry name" value="SPERMATHECAL PHYSIOLOGY VARIANT"/>
    <property type="match status" value="1"/>
</dbReference>
<proteinExistence type="predicted"/>
<dbReference type="InterPro" id="IPR008936">
    <property type="entry name" value="Rho_GTPase_activation_prot"/>
</dbReference>
<dbReference type="GeneID" id="90035709"/>
<gene>
    <name evidence="3" type="ORF">BZA70DRAFT_223777</name>
</gene>
<keyword evidence="1" id="KW-0343">GTPase activation</keyword>
<feature type="non-terminal residue" evidence="3">
    <location>
        <position position="203"/>
    </location>
</feature>
<dbReference type="RefSeq" id="XP_064771490.1">
    <property type="nucleotide sequence ID" value="XM_064910197.1"/>
</dbReference>
<feature type="domain" description="Rho-GAP" evidence="2">
    <location>
        <begin position="4"/>
        <end position="203"/>
    </location>
</feature>
<dbReference type="SUPFAM" id="SSF48350">
    <property type="entry name" value="GTPase activation domain, GAP"/>
    <property type="match status" value="1"/>
</dbReference>
<name>A0ABR1FFD5_9ASCO</name>
<protein>
    <submittedName>
        <fullName evidence="3">Rho GTPase activation protein</fullName>
    </submittedName>
</protein>
<dbReference type="InterPro" id="IPR000198">
    <property type="entry name" value="RhoGAP_dom"/>
</dbReference>
<dbReference type="PANTHER" id="PTHR15228:SF25">
    <property type="entry name" value="F-BAR DOMAIN-CONTAINING PROTEIN"/>
    <property type="match status" value="1"/>
</dbReference>
<dbReference type="PROSITE" id="PS50238">
    <property type="entry name" value="RHOGAP"/>
    <property type="match status" value="1"/>
</dbReference>
<evidence type="ECO:0000259" key="2">
    <source>
        <dbReference type="PROSITE" id="PS50238"/>
    </source>
</evidence>
<evidence type="ECO:0000313" key="3">
    <source>
        <dbReference type="EMBL" id="KAK7208457.1"/>
    </source>
</evidence>
<organism evidence="3 4">
    <name type="scientific">Myxozyma melibiosi</name>
    <dbReference type="NCBI Taxonomy" id="54550"/>
    <lineage>
        <taxon>Eukaryota</taxon>
        <taxon>Fungi</taxon>
        <taxon>Dikarya</taxon>
        <taxon>Ascomycota</taxon>
        <taxon>Saccharomycotina</taxon>
        <taxon>Lipomycetes</taxon>
        <taxon>Lipomycetales</taxon>
        <taxon>Lipomycetaceae</taxon>
        <taxon>Myxozyma</taxon>
    </lineage>
</organism>
<reference evidence="3 4" key="1">
    <citation type="submission" date="2024-03" db="EMBL/GenBank/DDBJ databases">
        <title>Genome-scale model development and genomic sequencing of the oleaginous clade Lipomyces.</title>
        <authorList>
            <consortium name="Lawrence Berkeley National Laboratory"/>
            <person name="Czajka J.J."/>
            <person name="Han Y."/>
            <person name="Kim J."/>
            <person name="Mondo S.J."/>
            <person name="Hofstad B.A."/>
            <person name="Robles A."/>
            <person name="Haridas S."/>
            <person name="Riley R."/>
            <person name="LaButti K."/>
            <person name="Pangilinan J."/>
            <person name="Andreopoulos W."/>
            <person name="Lipzen A."/>
            <person name="Yan J."/>
            <person name="Wang M."/>
            <person name="Ng V."/>
            <person name="Grigoriev I.V."/>
            <person name="Spatafora J.W."/>
            <person name="Magnuson J.K."/>
            <person name="Baker S.E."/>
            <person name="Pomraning K.R."/>
        </authorList>
    </citation>
    <scope>NUCLEOTIDE SEQUENCE [LARGE SCALE GENOMIC DNA]</scope>
    <source>
        <strain evidence="3 4">Phaff 52-87</strain>
    </source>
</reference>
<dbReference type="Gene3D" id="1.10.555.10">
    <property type="entry name" value="Rho GTPase activation protein"/>
    <property type="match status" value="1"/>
</dbReference>
<accession>A0ABR1FFD5</accession>
<feature type="non-terminal residue" evidence="3">
    <location>
        <position position="1"/>
    </location>
</feature>
<dbReference type="SMART" id="SM00324">
    <property type="entry name" value="RhoGAP"/>
    <property type="match status" value="1"/>
</dbReference>
<dbReference type="Proteomes" id="UP001498771">
    <property type="component" value="Unassembled WGS sequence"/>
</dbReference>
<dbReference type="EMBL" id="JBBJBU010000001">
    <property type="protein sequence ID" value="KAK7208457.1"/>
    <property type="molecule type" value="Genomic_DNA"/>
</dbReference>
<comment type="caution">
    <text evidence="3">The sequence shown here is derived from an EMBL/GenBank/DDBJ whole genome shotgun (WGS) entry which is preliminary data.</text>
</comment>
<dbReference type="Pfam" id="PF00620">
    <property type="entry name" value="RhoGAP"/>
    <property type="match status" value="1"/>
</dbReference>
<evidence type="ECO:0000313" key="4">
    <source>
        <dbReference type="Proteomes" id="UP001498771"/>
    </source>
</evidence>
<keyword evidence="4" id="KW-1185">Reference proteome</keyword>
<dbReference type="InterPro" id="IPR051025">
    <property type="entry name" value="RhoGAP"/>
</dbReference>
<evidence type="ECO:0000256" key="1">
    <source>
        <dbReference type="ARBA" id="ARBA00022468"/>
    </source>
</evidence>
<sequence length="203" mass="22861">IFGQPLDAAVERSSTRVISRSQSGAKIIYGPLPVLVAVCGTYLRENGINTQGIFRLSGSAKRVRQLQQVFASPPDFGAKISWQGYTVHDASSILRRYLNSLPEPIVPLDEYDNFRAPNSTATMRKKDIISVVQQLIFHLPVTNRQLLLYILDLLEQFSRHSKKNLMPAANLAAVFQPCILLHPQHDQSPEQYRISQDCLVFMI</sequence>